<dbReference type="Gene3D" id="1.25.40.10">
    <property type="entry name" value="Tetratricopeptide repeat domain"/>
    <property type="match status" value="1"/>
</dbReference>
<reference evidence="1 2" key="1">
    <citation type="journal article" date="2021" name="Sci. Rep.">
        <title>The distribution of antibiotic resistance genes in chicken gut microbiota commensals.</title>
        <authorList>
            <person name="Juricova H."/>
            <person name="Matiasovicova J."/>
            <person name="Kubasova T."/>
            <person name="Cejkova D."/>
            <person name="Rychlik I."/>
        </authorList>
    </citation>
    <scope>NUCLEOTIDE SEQUENCE [LARGE SCALE GENOMIC DNA]</scope>
    <source>
        <strain evidence="1 2">An435</strain>
    </source>
</reference>
<protein>
    <submittedName>
        <fullName evidence="1">Uncharacterized protein</fullName>
    </submittedName>
</protein>
<comment type="caution">
    <text evidence="1">The sequence shown here is derived from an EMBL/GenBank/DDBJ whole genome shotgun (WGS) entry which is preliminary data.</text>
</comment>
<proteinExistence type="predicted"/>
<keyword evidence="2" id="KW-1185">Reference proteome</keyword>
<evidence type="ECO:0000313" key="1">
    <source>
        <dbReference type="EMBL" id="MBM6820914.1"/>
    </source>
</evidence>
<dbReference type="RefSeq" id="WP_204572761.1">
    <property type="nucleotide sequence ID" value="NZ_JACJLL010000200.1"/>
</dbReference>
<dbReference type="SUPFAM" id="SSF48452">
    <property type="entry name" value="TPR-like"/>
    <property type="match status" value="1"/>
</dbReference>
<dbReference type="InterPro" id="IPR011990">
    <property type="entry name" value="TPR-like_helical_dom_sf"/>
</dbReference>
<dbReference type="Proteomes" id="UP000767334">
    <property type="component" value="Unassembled WGS sequence"/>
</dbReference>
<organism evidence="1 2">
    <name type="scientific">Clostridium saudiense</name>
    <dbReference type="NCBI Taxonomy" id="1414720"/>
    <lineage>
        <taxon>Bacteria</taxon>
        <taxon>Bacillati</taxon>
        <taxon>Bacillota</taxon>
        <taxon>Clostridia</taxon>
        <taxon>Eubacteriales</taxon>
        <taxon>Clostridiaceae</taxon>
        <taxon>Clostridium</taxon>
    </lineage>
</organism>
<dbReference type="EMBL" id="JACJLL010000200">
    <property type="protein sequence ID" value="MBM6820914.1"/>
    <property type="molecule type" value="Genomic_DNA"/>
</dbReference>
<evidence type="ECO:0000313" key="2">
    <source>
        <dbReference type="Proteomes" id="UP000767334"/>
    </source>
</evidence>
<name>A0ABS2FL27_9CLOT</name>
<accession>A0ABS2FL27</accession>
<sequence length="481" mass="56108">MSKESVIDIKKGNIYGRGKEEIVILKGEYLHEDSNYIERATIVIKDENNNIEEYPLKLNGYNIKIFLGKFSSDNSDDIYIYGELDDSYRYVAALIYKYDNGKIIEIFNSEDFLENNKSVSKYLDGYRIEVACQSYEKKYILDITNIDKHYLRQIYNRDGNVKIKENPSISYINKIDLVYDLEEELINLLVCQKIMGINNSNVFGEINSLISLKNNESRVLNKYITNSGENISIMNRENNIKEEILSQLPDDTTLINLSKFGGSNELINEDIDGDGNNEIICGYKSENTQYISVFREVEGRVELLDTIEGEGYDISDLVITKLKPKSNNNILIGWRIASIWSVLDIVEFKENKFNKLLRGDKIKYSKVEIVEFDDKRSGISDIVLWSHETGEAYKVQIYSFRGDNLEKTSKYDRDYFEKVEDYYKKLINRTRETPQYLYYLIDAEYRSGKKREAIANINKALKHPKPYPSIEELKRLKKRIN</sequence>
<gene>
    <name evidence="1" type="ORF">H6A19_16480</name>
</gene>